<dbReference type="SMART" id="SM00499">
    <property type="entry name" value="AAI"/>
    <property type="match status" value="1"/>
</dbReference>
<sequence>MDFKVSSPVALFLSMKILVFVLILECNANFGTPTPLGLEDYPDYPTPDTPASPPPSSGAKCPRNTVNLGVCANVLNGLLGLTIGDQPVQPCCSLIQGLLSLEAAACLCTTIESNILGVNLNIPVSINLILSLCGLQVTPGFQCSTN</sequence>
<feature type="chain" id="PRO_5028453353" description="Bifunctional inhibitor/plant lipid transfer protein/seed storage helical domain-containing protein" evidence="2">
    <location>
        <begin position="29"/>
        <end position="146"/>
    </location>
</feature>
<dbReference type="InterPro" id="IPR051636">
    <property type="entry name" value="Plant_LTP/defense-related"/>
</dbReference>
<dbReference type="InterPro" id="IPR027923">
    <property type="entry name" value="Hydrophob_seed_dom"/>
</dbReference>
<proteinExistence type="predicted"/>
<keyword evidence="2" id="KW-0732">Signal</keyword>
<feature type="signal peptide" evidence="2">
    <location>
        <begin position="1"/>
        <end position="28"/>
    </location>
</feature>
<feature type="compositionally biased region" description="Pro residues" evidence="1">
    <location>
        <begin position="44"/>
        <end position="56"/>
    </location>
</feature>
<dbReference type="PANTHER" id="PTHR31731">
    <property type="match status" value="1"/>
</dbReference>
<evidence type="ECO:0000256" key="2">
    <source>
        <dbReference type="SAM" id="SignalP"/>
    </source>
</evidence>
<reference evidence="4" key="1">
    <citation type="journal article" date="2013" name="J. Plant Res.">
        <title>Effect of fungi and light on seed germination of three Opuntia species from semiarid lands of central Mexico.</title>
        <authorList>
            <person name="Delgado-Sanchez P."/>
            <person name="Jimenez-Bremont J.F."/>
            <person name="Guerrero-Gonzalez Mde L."/>
            <person name="Flores J."/>
        </authorList>
    </citation>
    <scope>NUCLEOTIDE SEQUENCE</scope>
    <source>
        <tissue evidence="4">Cladode</tissue>
    </source>
</reference>
<evidence type="ECO:0000256" key="1">
    <source>
        <dbReference type="SAM" id="MobiDB-lite"/>
    </source>
</evidence>
<dbReference type="AlphaFoldDB" id="A0A7C8ZGM2"/>
<feature type="domain" description="Bifunctional inhibitor/plant lipid transfer protein/seed storage helical" evidence="3">
    <location>
        <begin position="61"/>
        <end position="143"/>
    </location>
</feature>
<name>A0A7C8ZGM2_OPUST</name>
<feature type="region of interest" description="Disordered" evidence="1">
    <location>
        <begin position="39"/>
        <end position="59"/>
    </location>
</feature>
<dbReference type="InterPro" id="IPR016140">
    <property type="entry name" value="Bifunc_inhib/LTP/seed_store"/>
</dbReference>
<dbReference type="Pfam" id="PF14547">
    <property type="entry name" value="Hydrophob_seed"/>
    <property type="match status" value="1"/>
</dbReference>
<protein>
    <recommendedName>
        <fullName evidence="3">Bifunctional inhibitor/plant lipid transfer protein/seed storage helical domain-containing protein</fullName>
    </recommendedName>
</protein>
<evidence type="ECO:0000313" key="4">
    <source>
        <dbReference type="EMBL" id="MBA4642197.1"/>
    </source>
</evidence>
<reference evidence="4" key="2">
    <citation type="submission" date="2020-07" db="EMBL/GenBank/DDBJ databases">
        <authorList>
            <person name="Vera ALvarez R."/>
            <person name="Arias-Moreno D.M."/>
            <person name="Jimenez-Jacinto V."/>
            <person name="Jimenez-Bremont J.F."/>
            <person name="Swaminathan K."/>
            <person name="Moose S.P."/>
            <person name="Guerrero-Gonzalez M.L."/>
            <person name="Marino-Ramirez L."/>
            <person name="Landsman D."/>
            <person name="Rodriguez-Kessler M."/>
            <person name="Delgado-Sanchez P."/>
        </authorList>
    </citation>
    <scope>NUCLEOTIDE SEQUENCE</scope>
    <source>
        <tissue evidence="4">Cladode</tissue>
    </source>
</reference>
<dbReference type="EMBL" id="GISG01127509">
    <property type="protein sequence ID" value="MBA4642197.1"/>
    <property type="molecule type" value="Transcribed_RNA"/>
</dbReference>
<dbReference type="InterPro" id="IPR036312">
    <property type="entry name" value="Bifun_inhib/LTP/seed_sf"/>
</dbReference>
<evidence type="ECO:0000259" key="3">
    <source>
        <dbReference type="SMART" id="SM00499"/>
    </source>
</evidence>
<dbReference type="CDD" id="cd01958">
    <property type="entry name" value="HPS_like"/>
    <property type="match status" value="1"/>
</dbReference>
<dbReference type="SUPFAM" id="SSF47699">
    <property type="entry name" value="Bifunctional inhibitor/lipid-transfer protein/seed storage 2S albumin"/>
    <property type="match status" value="1"/>
</dbReference>
<dbReference type="Gene3D" id="1.10.110.10">
    <property type="entry name" value="Plant lipid-transfer and hydrophobic proteins"/>
    <property type="match status" value="1"/>
</dbReference>
<organism evidence="4">
    <name type="scientific">Opuntia streptacantha</name>
    <name type="common">Prickly pear cactus</name>
    <name type="synonym">Opuntia cardona</name>
    <dbReference type="NCBI Taxonomy" id="393608"/>
    <lineage>
        <taxon>Eukaryota</taxon>
        <taxon>Viridiplantae</taxon>
        <taxon>Streptophyta</taxon>
        <taxon>Embryophyta</taxon>
        <taxon>Tracheophyta</taxon>
        <taxon>Spermatophyta</taxon>
        <taxon>Magnoliopsida</taxon>
        <taxon>eudicotyledons</taxon>
        <taxon>Gunneridae</taxon>
        <taxon>Pentapetalae</taxon>
        <taxon>Caryophyllales</taxon>
        <taxon>Cactineae</taxon>
        <taxon>Cactaceae</taxon>
        <taxon>Opuntioideae</taxon>
        <taxon>Opuntia</taxon>
    </lineage>
</organism>
<accession>A0A7C8ZGM2</accession>